<dbReference type="OrthoDB" id="7428944at2"/>
<gene>
    <name evidence="3" type="ORF">GRI36_10810</name>
</gene>
<dbReference type="EMBL" id="WTYS01000001">
    <property type="protein sequence ID" value="MXO57370.1"/>
    <property type="molecule type" value="Genomic_DNA"/>
</dbReference>
<dbReference type="InterPro" id="IPR025711">
    <property type="entry name" value="PepSY"/>
</dbReference>
<evidence type="ECO:0000313" key="3">
    <source>
        <dbReference type="EMBL" id="MXO57370.1"/>
    </source>
</evidence>
<feature type="domain" description="PepSY" evidence="2">
    <location>
        <begin position="72"/>
        <end position="100"/>
    </location>
</feature>
<evidence type="ECO:0000256" key="1">
    <source>
        <dbReference type="SAM" id="SignalP"/>
    </source>
</evidence>
<evidence type="ECO:0000313" key="4">
    <source>
        <dbReference type="Proteomes" id="UP000468943"/>
    </source>
</evidence>
<protein>
    <recommendedName>
        <fullName evidence="2">PepSY domain-containing protein</fullName>
    </recommendedName>
</protein>
<dbReference type="Pfam" id="PF03413">
    <property type="entry name" value="PepSY"/>
    <property type="match status" value="1"/>
</dbReference>
<dbReference type="RefSeq" id="WP_160598466.1">
    <property type="nucleotide sequence ID" value="NZ_WTYS01000001.1"/>
</dbReference>
<feature type="signal peptide" evidence="1">
    <location>
        <begin position="1"/>
        <end position="23"/>
    </location>
</feature>
<comment type="caution">
    <text evidence="3">The sequence shown here is derived from an EMBL/GenBank/DDBJ whole genome shotgun (WGS) entry which is preliminary data.</text>
</comment>
<keyword evidence="4" id="KW-1185">Reference proteome</keyword>
<sequence>MKRFLNLALAASLVASGFSGALAIAQDRTDQENARKEMQAGNRIPLREIERKVADPLKAQGYEYLGPAYDSAAGAYRLKFIRNGRVSYVDVDARTGKVLRRSR</sequence>
<name>A0A6I4SQD0_9SPHN</name>
<keyword evidence="1" id="KW-0732">Signal</keyword>
<organism evidence="3 4">
    <name type="scientific">Pontixanthobacter gangjinensis</name>
    <dbReference type="NCBI Taxonomy" id="1028742"/>
    <lineage>
        <taxon>Bacteria</taxon>
        <taxon>Pseudomonadati</taxon>
        <taxon>Pseudomonadota</taxon>
        <taxon>Alphaproteobacteria</taxon>
        <taxon>Sphingomonadales</taxon>
        <taxon>Erythrobacteraceae</taxon>
        <taxon>Pontixanthobacter</taxon>
    </lineage>
</organism>
<feature type="chain" id="PRO_5026128417" description="PepSY domain-containing protein" evidence="1">
    <location>
        <begin position="24"/>
        <end position="103"/>
    </location>
</feature>
<dbReference type="AlphaFoldDB" id="A0A6I4SQD0"/>
<evidence type="ECO:0000259" key="2">
    <source>
        <dbReference type="Pfam" id="PF03413"/>
    </source>
</evidence>
<reference evidence="3 4" key="1">
    <citation type="submission" date="2019-12" db="EMBL/GenBank/DDBJ databases">
        <title>Genomic-based taxomic classification of the family Erythrobacteraceae.</title>
        <authorList>
            <person name="Xu L."/>
        </authorList>
    </citation>
    <scope>NUCLEOTIDE SEQUENCE [LARGE SCALE GENOMIC DNA]</scope>
    <source>
        <strain evidence="3 4">JCM 17802</strain>
    </source>
</reference>
<accession>A0A6I4SQD0</accession>
<dbReference type="Proteomes" id="UP000468943">
    <property type="component" value="Unassembled WGS sequence"/>
</dbReference>
<proteinExistence type="predicted"/>